<feature type="signal peptide" evidence="1">
    <location>
        <begin position="1"/>
        <end position="23"/>
    </location>
</feature>
<dbReference type="EMBL" id="SLWR01000003">
    <property type="protein sequence ID" value="TCO49224.1"/>
    <property type="molecule type" value="Genomic_DNA"/>
</dbReference>
<reference evidence="2 3" key="1">
    <citation type="journal article" date="2015" name="Stand. Genomic Sci.">
        <title>Genomic Encyclopedia of Bacterial and Archaeal Type Strains, Phase III: the genomes of soil and plant-associated and newly described type strains.</title>
        <authorList>
            <person name="Whitman W.B."/>
            <person name="Woyke T."/>
            <person name="Klenk H.P."/>
            <person name="Zhou Y."/>
            <person name="Lilburn T.G."/>
            <person name="Beck B.J."/>
            <person name="De Vos P."/>
            <person name="Vandamme P."/>
            <person name="Eisen J.A."/>
            <person name="Garrity G."/>
            <person name="Hugenholtz P."/>
            <person name="Kyrpides N.C."/>
        </authorList>
    </citation>
    <scope>NUCLEOTIDE SEQUENCE [LARGE SCALE GENOMIC DNA]</scope>
    <source>
        <strain evidence="2 3">VKM Ac-2541</strain>
    </source>
</reference>
<protein>
    <submittedName>
        <fullName evidence="2">Uncharacterized protein</fullName>
    </submittedName>
</protein>
<name>A0A4R2IV23_9ACTN</name>
<keyword evidence="3" id="KW-1185">Reference proteome</keyword>
<organism evidence="2 3">
    <name type="scientific">Kribbella antiqua</name>
    <dbReference type="NCBI Taxonomy" id="2512217"/>
    <lineage>
        <taxon>Bacteria</taxon>
        <taxon>Bacillati</taxon>
        <taxon>Actinomycetota</taxon>
        <taxon>Actinomycetes</taxon>
        <taxon>Propionibacteriales</taxon>
        <taxon>Kribbellaceae</taxon>
        <taxon>Kribbella</taxon>
    </lineage>
</organism>
<proteinExistence type="predicted"/>
<feature type="chain" id="PRO_5038686770" evidence="1">
    <location>
        <begin position="24"/>
        <end position="223"/>
    </location>
</feature>
<evidence type="ECO:0000313" key="3">
    <source>
        <dbReference type="Proteomes" id="UP000295573"/>
    </source>
</evidence>
<evidence type="ECO:0000313" key="2">
    <source>
        <dbReference type="EMBL" id="TCO49224.1"/>
    </source>
</evidence>
<dbReference type="AlphaFoldDB" id="A0A4R2IV23"/>
<evidence type="ECO:0000256" key="1">
    <source>
        <dbReference type="SAM" id="SignalP"/>
    </source>
</evidence>
<dbReference type="OrthoDB" id="3823360at2"/>
<gene>
    <name evidence="2" type="ORF">EV646_103202</name>
</gene>
<dbReference type="Proteomes" id="UP000295573">
    <property type="component" value="Unassembled WGS sequence"/>
</dbReference>
<keyword evidence="1" id="KW-0732">Signal</keyword>
<accession>A0A4R2IV23</accession>
<sequence length="223" mass="24513">MRLLSFLAAAGVFAGSLVASAPAADAAGTCSLYVQSRISIGTPYKEITVKQGPNCAAAGVTDAAWTAIHPTKGWQAVAYFENSARTDYIDVYSDAPLGRWTWRPDYAWDASYTDVYQYTPVTDVRLASYGRVYPTRSGSKVNIKTAAMRYWAGGDRFIGWSGARGQIQYRTPGTTTWKGLKDVYSTSTGTYSYTYNTTAVREYRVVLYAVSTIWESTSPIVKK</sequence>
<comment type="caution">
    <text evidence="2">The sequence shown here is derived from an EMBL/GenBank/DDBJ whole genome shotgun (WGS) entry which is preliminary data.</text>
</comment>
<dbReference type="RefSeq" id="WP_132146755.1">
    <property type="nucleotide sequence ID" value="NZ_SLWR01000003.1"/>
</dbReference>